<dbReference type="GO" id="GO:0008270">
    <property type="term" value="F:zinc ion binding"/>
    <property type="evidence" value="ECO:0007669"/>
    <property type="project" value="UniProtKB-KW"/>
</dbReference>
<dbReference type="PROSITE" id="PS00518">
    <property type="entry name" value="ZF_RING_1"/>
    <property type="match status" value="1"/>
</dbReference>
<organism evidence="9 10">
    <name type="scientific">Probosciger aterrimus</name>
    <name type="common">Palm cockatoo</name>
    <dbReference type="NCBI Taxonomy" id="141839"/>
    <lineage>
        <taxon>Eukaryota</taxon>
        <taxon>Metazoa</taxon>
        <taxon>Chordata</taxon>
        <taxon>Craniata</taxon>
        <taxon>Vertebrata</taxon>
        <taxon>Euteleostomi</taxon>
        <taxon>Archelosauria</taxon>
        <taxon>Archosauria</taxon>
        <taxon>Dinosauria</taxon>
        <taxon>Saurischia</taxon>
        <taxon>Theropoda</taxon>
        <taxon>Coelurosauria</taxon>
        <taxon>Aves</taxon>
        <taxon>Neognathae</taxon>
        <taxon>Neoaves</taxon>
        <taxon>Telluraves</taxon>
        <taxon>Australaves</taxon>
        <taxon>Psittaciformes</taxon>
        <taxon>Cacatuidae</taxon>
        <taxon>Probosciger</taxon>
    </lineage>
</organism>
<dbReference type="PANTHER" id="PTHR24103">
    <property type="entry name" value="E3 UBIQUITIN-PROTEIN LIGASE TRIM"/>
    <property type="match status" value="1"/>
</dbReference>
<dbReference type="InterPro" id="IPR003877">
    <property type="entry name" value="SPRY_dom"/>
</dbReference>
<dbReference type="EMBL" id="VYZH01004072">
    <property type="protein sequence ID" value="NWS47747.1"/>
    <property type="molecule type" value="Genomic_DNA"/>
</dbReference>
<dbReference type="AlphaFoldDB" id="A0A7K5FSJ6"/>
<evidence type="ECO:0000259" key="8">
    <source>
        <dbReference type="PROSITE" id="PS50188"/>
    </source>
</evidence>
<feature type="domain" description="B box-type" evidence="7">
    <location>
        <begin position="91"/>
        <end position="132"/>
    </location>
</feature>
<dbReference type="InterPro" id="IPR000315">
    <property type="entry name" value="Znf_B-box"/>
</dbReference>
<feature type="coiled-coil region" evidence="5">
    <location>
        <begin position="197"/>
        <end position="239"/>
    </location>
</feature>
<evidence type="ECO:0000313" key="9">
    <source>
        <dbReference type="EMBL" id="NWS47747.1"/>
    </source>
</evidence>
<evidence type="ECO:0000259" key="6">
    <source>
        <dbReference type="PROSITE" id="PS50089"/>
    </source>
</evidence>
<dbReference type="InterPro" id="IPR017907">
    <property type="entry name" value="Znf_RING_CS"/>
</dbReference>
<dbReference type="InterPro" id="IPR050143">
    <property type="entry name" value="TRIM/RBCC"/>
</dbReference>
<keyword evidence="3" id="KW-0862">Zinc</keyword>
<dbReference type="Pfam" id="PF00643">
    <property type="entry name" value="zf-B_box"/>
    <property type="match status" value="1"/>
</dbReference>
<accession>A0A7K5FSJ6</accession>
<name>A0A7K5FSJ6_PROAR</name>
<evidence type="ECO:0000256" key="2">
    <source>
        <dbReference type="ARBA" id="ARBA00022771"/>
    </source>
</evidence>
<evidence type="ECO:0000313" key="10">
    <source>
        <dbReference type="Proteomes" id="UP000562415"/>
    </source>
</evidence>
<feature type="non-terminal residue" evidence="9">
    <location>
        <position position="473"/>
    </location>
</feature>
<dbReference type="Pfam" id="PF13765">
    <property type="entry name" value="PRY"/>
    <property type="match status" value="1"/>
</dbReference>
<comment type="caution">
    <text evidence="9">The sequence shown here is derived from an EMBL/GenBank/DDBJ whole genome shotgun (WGS) entry which is preliminary data.</text>
</comment>
<feature type="non-terminal residue" evidence="9">
    <location>
        <position position="1"/>
    </location>
</feature>
<dbReference type="CDD" id="cd16594">
    <property type="entry name" value="RING-HC_TRIM7-like_C-IV"/>
    <property type="match status" value="1"/>
</dbReference>
<dbReference type="PROSITE" id="PS50119">
    <property type="entry name" value="ZF_BBOX"/>
    <property type="match status" value="1"/>
</dbReference>
<dbReference type="SUPFAM" id="SSF57850">
    <property type="entry name" value="RING/U-box"/>
    <property type="match status" value="1"/>
</dbReference>
<dbReference type="SMART" id="SM00336">
    <property type="entry name" value="BBOX"/>
    <property type="match status" value="1"/>
</dbReference>
<dbReference type="InterPro" id="IPR013083">
    <property type="entry name" value="Znf_RING/FYVE/PHD"/>
</dbReference>
<dbReference type="InterPro" id="IPR006574">
    <property type="entry name" value="PRY"/>
</dbReference>
<evidence type="ECO:0000256" key="3">
    <source>
        <dbReference type="ARBA" id="ARBA00022833"/>
    </source>
</evidence>
<dbReference type="Gene3D" id="3.30.40.10">
    <property type="entry name" value="Zinc/RING finger domain, C3HC4 (zinc finger)"/>
    <property type="match status" value="1"/>
</dbReference>
<keyword evidence="10" id="KW-1185">Reference proteome</keyword>
<dbReference type="PROSITE" id="PS50089">
    <property type="entry name" value="ZF_RING_2"/>
    <property type="match status" value="1"/>
</dbReference>
<proteinExistence type="predicted"/>
<evidence type="ECO:0000256" key="4">
    <source>
        <dbReference type="PROSITE-ProRule" id="PRU00024"/>
    </source>
</evidence>
<gene>
    <name evidence="9" type="primary">Trim27</name>
    <name evidence="9" type="ORF">PROATE_R11922</name>
</gene>
<reference evidence="9 10" key="1">
    <citation type="submission" date="2019-09" db="EMBL/GenBank/DDBJ databases">
        <title>Bird 10,000 Genomes (B10K) Project - Family phase.</title>
        <authorList>
            <person name="Zhang G."/>
        </authorList>
    </citation>
    <scope>NUCLEOTIDE SEQUENCE [LARGE SCALE GENOMIC DNA]</scope>
    <source>
        <strain evidence="9">B10K-DU-017-47</strain>
    </source>
</reference>
<dbReference type="Proteomes" id="UP000562415">
    <property type="component" value="Unassembled WGS sequence"/>
</dbReference>
<evidence type="ECO:0000256" key="1">
    <source>
        <dbReference type="ARBA" id="ARBA00022723"/>
    </source>
</evidence>
<dbReference type="SUPFAM" id="SSF57845">
    <property type="entry name" value="B-box zinc-binding domain"/>
    <property type="match status" value="1"/>
</dbReference>
<dbReference type="InterPro" id="IPR001841">
    <property type="entry name" value="Znf_RING"/>
</dbReference>
<dbReference type="InterPro" id="IPR003879">
    <property type="entry name" value="Butyrophylin_SPRY"/>
</dbReference>
<dbReference type="InterPro" id="IPR013320">
    <property type="entry name" value="ConA-like_dom_sf"/>
</dbReference>
<dbReference type="Pfam" id="PF00622">
    <property type="entry name" value="SPRY"/>
    <property type="match status" value="1"/>
</dbReference>
<dbReference type="SMART" id="SM00589">
    <property type="entry name" value="PRY"/>
    <property type="match status" value="1"/>
</dbReference>
<dbReference type="PRINTS" id="PR01407">
    <property type="entry name" value="BUTYPHLNCDUF"/>
</dbReference>
<feature type="domain" description="RING-type" evidence="6">
    <location>
        <begin position="16"/>
        <end position="57"/>
    </location>
</feature>
<dbReference type="SUPFAM" id="SSF49899">
    <property type="entry name" value="Concanavalin A-like lectins/glucanases"/>
    <property type="match status" value="1"/>
</dbReference>
<dbReference type="SMART" id="SM00449">
    <property type="entry name" value="SPRY"/>
    <property type="match status" value="1"/>
</dbReference>
<dbReference type="Pfam" id="PF15227">
    <property type="entry name" value="zf-C3HC4_4"/>
    <property type="match status" value="1"/>
</dbReference>
<dbReference type="CDD" id="cd19760">
    <property type="entry name" value="Bbox2_TRIM4-like"/>
    <property type="match status" value="1"/>
</dbReference>
<dbReference type="CDD" id="cd12888">
    <property type="entry name" value="SPRY_PRY_TRIM7_like"/>
    <property type="match status" value="1"/>
</dbReference>
<dbReference type="InterPro" id="IPR001870">
    <property type="entry name" value="B30.2/SPRY"/>
</dbReference>
<dbReference type="OrthoDB" id="9049620at2759"/>
<dbReference type="PROSITE" id="PS50188">
    <property type="entry name" value="B302_SPRY"/>
    <property type="match status" value="1"/>
</dbReference>
<keyword evidence="2 4" id="KW-0863">Zinc-finger</keyword>
<evidence type="ECO:0000259" key="7">
    <source>
        <dbReference type="PROSITE" id="PS50119"/>
    </source>
</evidence>
<dbReference type="Gene3D" id="2.60.120.920">
    <property type="match status" value="1"/>
</dbReference>
<feature type="domain" description="B30.2/SPRY" evidence="8">
    <location>
        <begin position="288"/>
        <end position="473"/>
    </location>
</feature>
<protein>
    <submittedName>
        <fullName evidence="9">TRI27 protein</fullName>
    </submittedName>
</protein>
<dbReference type="SMART" id="SM00184">
    <property type="entry name" value="RING"/>
    <property type="match status" value="1"/>
</dbReference>
<evidence type="ECO:0000256" key="5">
    <source>
        <dbReference type="SAM" id="Coils"/>
    </source>
</evidence>
<keyword evidence="5" id="KW-0175">Coiled coil</keyword>
<dbReference type="Gene3D" id="3.30.160.60">
    <property type="entry name" value="Classic Zinc Finger"/>
    <property type="match status" value="1"/>
</dbReference>
<dbReference type="InterPro" id="IPR043136">
    <property type="entry name" value="B30.2/SPRY_sf"/>
</dbReference>
<sequence>MSAPSPSTALPSEASCPICLEYFRDPVSIHCGHNFCRVCISRCWEWSTAPFSCPRCRETAPERTLHPSRELARVLEAARRLSAQAAGGDTGQGERCEKHQEPLKLFCEDDGAFICAICRESRAHRSHRMLPAQDAVQGYKGQIQARLQALKEDRDKLLGLREAEMRRNWEYLEKTAAERQRVLSKLEGLQLFLEDHAQHLLAQLGDLERDIEKLQEDNVTSLTKEISRLDSFIQEMEEKSQEPANQFLQDIRGTLSRLEMENFHLPPLLLPELEKRISHFRERNTALEETLRSFQDILMFELPEKMKVTLDPSTAHPQLVVSADGRSVRWDNDAHQDPRAEGLGTDPCVLGSEGITMGRCCWEVEVAPRGSWAVGVATRSLRRTEEAAEGPEMQLWSMGLCEGQFWALTSLERIPLYQVQVPTRVQVSLDYDRGQVAFFDADKRSLIFTFPAASFKGESIHPWFLVWGEGAHI</sequence>
<keyword evidence="1" id="KW-0479">Metal-binding</keyword>